<keyword evidence="4" id="KW-1185">Reference proteome</keyword>
<dbReference type="Proteomes" id="UP000593564">
    <property type="component" value="Unassembled WGS sequence"/>
</dbReference>
<dbReference type="EMBL" id="JACBKZ010000004">
    <property type="protein sequence ID" value="KAF5951200.1"/>
    <property type="molecule type" value="Genomic_DNA"/>
</dbReference>
<gene>
    <name evidence="3" type="ORF">HYC85_009144</name>
</gene>
<dbReference type="AlphaFoldDB" id="A0A7J7HE61"/>
<comment type="caution">
    <text evidence="3">The sequence shown here is derived from an EMBL/GenBank/DDBJ whole genome shotgun (WGS) entry which is preliminary data.</text>
</comment>
<organism evidence="3 4">
    <name type="scientific">Camellia sinensis</name>
    <name type="common">Tea plant</name>
    <name type="synonym">Thea sinensis</name>
    <dbReference type="NCBI Taxonomy" id="4442"/>
    <lineage>
        <taxon>Eukaryota</taxon>
        <taxon>Viridiplantae</taxon>
        <taxon>Streptophyta</taxon>
        <taxon>Embryophyta</taxon>
        <taxon>Tracheophyta</taxon>
        <taxon>Spermatophyta</taxon>
        <taxon>Magnoliopsida</taxon>
        <taxon>eudicotyledons</taxon>
        <taxon>Gunneridae</taxon>
        <taxon>Pentapetalae</taxon>
        <taxon>asterids</taxon>
        <taxon>Ericales</taxon>
        <taxon>Theaceae</taxon>
        <taxon>Camellia</taxon>
    </lineage>
</organism>
<evidence type="ECO:0000259" key="2">
    <source>
        <dbReference type="Pfam" id="PF07002"/>
    </source>
</evidence>
<dbReference type="PANTHER" id="PTHR10857">
    <property type="entry name" value="COPINE"/>
    <property type="match status" value="1"/>
</dbReference>
<dbReference type="GO" id="GO:0071277">
    <property type="term" value="P:cellular response to calcium ion"/>
    <property type="evidence" value="ECO:0007669"/>
    <property type="project" value="TreeGrafter"/>
</dbReference>
<dbReference type="GO" id="GO:0005544">
    <property type="term" value="F:calcium-dependent phospholipid binding"/>
    <property type="evidence" value="ECO:0007669"/>
    <property type="project" value="InterPro"/>
</dbReference>
<dbReference type="InterPro" id="IPR045052">
    <property type="entry name" value="Copine"/>
</dbReference>
<dbReference type="GO" id="GO:0005886">
    <property type="term" value="C:plasma membrane"/>
    <property type="evidence" value="ECO:0007669"/>
    <property type="project" value="TreeGrafter"/>
</dbReference>
<evidence type="ECO:0000256" key="1">
    <source>
        <dbReference type="SAM" id="SignalP"/>
    </source>
</evidence>
<reference evidence="4" key="1">
    <citation type="journal article" date="2020" name="Nat. Commun.">
        <title>Genome assembly of wild tea tree DASZ reveals pedigree and selection history of tea varieties.</title>
        <authorList>
            <person name="Zhang W."/>
            <person name="Zhang Y."/>
            <person name="Qiu H."/>
            <person name="Guo Y."/>
            <person name="Wan H."/>
            <person name="Zhang X."/>
            <person name="Scossa F."/>
            <person name="Alseekh S."/>
            <person name="Zhang Q."/>
            <person name="Wang P."/>
            <person name="Xu L."/>
            <person name="Schmidt M.H."/>
            <person name="Jia X."/>
            <person name="Li D."/>
            <person name="Zhu A."/>
            <person name="Guo F."/>
            <person name="Chen W."/>
            <person name="Ni D."/>
            <person name="Usadel B."/>
            <person name="Fernie A.R."/>
            <person name="Wen W."/>
        </authorList>
    </citation>
    <scope>NUCLEOTIDE SEQUENCE [LARGE SCALE GENOMIC DNA]</scope>
    <source>
        <strain evidence="4">cv. G240</strain>
    </source>
</reference>
<protein>
    <recommendedName>
        <fullName evidence="2">Copine C-terminal domain-containing protein</fullName>
    </recommendedName>
</protein>
<keyword evidence="1" id="KW-0732">Signal</keyword>
<dbReference type="PANTHER" id="PTHR10857:SF120">
    <property type="entry name" value="PROTEIN BONZAI 3"/>
    <property type="match status" value="1"/>
</dbReference>
<dbReference type="SUPFAM" id="SSF53300">
    <property type="entry name" value="vWA-like"/>
    <property type="match status" value="1"/>
</dbReference>
<evidence type="ECO:0000313" key="3">
    <source>
        <dbReference type="EMBL" id="KAF5951200.1"/>
    </source>
</evidence>
<feature type="domain" description="Copine C-terminal" evidence="2">
    <location>
        <begin position="59"/>
        <end position="204"/>
    </location>
</feature>
<dbReference type="InterPro" id="IPR036465">
    <property type="entry name" value="vWFA_dom_sf"/>
</dbReference>
<feature type="signal peptide" evidence="1">
    <location>
        <begin position="1"/>
        <end position="27"/>
    </location>
</feature>
<name>A0A7J7HE61_CAMSI</name>
<proteinExistence type="predicted"/>
<reference evidence="3 4" key="2">
    <citation type="submission" date="2020-07" db="EMBL/GenBank/DDBJ databases">
        <title>Genome assembly of wild tea tree DASZ reveals pedigree and selection history of tea varieties.</title>
        <authorList>
            <person name="Zhang W."/>
        </authorList>
    </citation>
    <scope>NUCLEOTIDE SEQUENCE [LARGE SCALE GENOMIC DNA]</scope>
    <source>
        <strain evidence="4">cv. G240</strain>
        <tissue evidence="3">Leaf</tissue>
    </source>
</reference>
<accession>A0A7J7HE61</accession>
<dbReference type="InterPro" id="IPR010734">
    <property type="entry name" value="Copine_C"/>
</dbReference>
<feature type="chain" id="PRO_5029635520" description="Copine C-terminal domain-containing protein" evidence="1">
    <location>
        <begin position="28"/>
        <end position="245"/>
    </location>
</feature>
<evidence type="ECO:0000313" key="4">
    <source>
        <dbReference type="Proteomes" id="UP000593564"/>
    </source>
</evidence>
<dbReference type="Pfam" id="PF07002">
    <property type="entry name" value="Copine"/>
    <property type="match status" value="1"/>
</dbReference>
<sequence>MTKPEPMQIWSSLALMDCLMTLDGLLAVLPTEVVLKELIEDGSCLHIIVLMQTSLDTAVLQVEGIEGIMAAYGSALRNVALAGPTLFGQVINTAAEIAGRSLSQDSSKYFVLLIITDGVLTDLQETKDALVMASDLPLSILIVGVGGADFKQMESSTGRIATQDIVQFVPMRDVHGGQISIVQSLLEELPGQFLTYMRCRDIKPHTVNLPQAPFQDHPLKLPYQIVAIVFGALNDTAAKKYDLEG</sequence>